<accession>A0A2C8FB83</accession>
<dbReference type="Pfam" id="PF01243">
    <property type="entry name" value="PNPOx_N"/>
    <property type="match status" value="1"/>
</dbReference>
<dbReference type="Proteomes" id="UP000219215">
    <property type="component" value="Chromosome DPRO"/>
</dbReference>
<sequence length="140" mass="15957">MSKNKMQLIDDLVSNADFCVLATTNGIEPLCSLMTLFADHASMKFYFLTNKDSQKSKNIKQHPHASILIDRREENIALTVQGVYSPIKTQQTTKAIMKLFLHKHPELKDFVDQDSTELIRIVGKRGKLLTGIDDIFETKF</sequence>
<dbReference type="InterPro" id="IPR012349">
    <property type="entry name" value="Split_barrel_FMN-bd"/>
</dbReference>
<evidence type="ECO:0000313" key="3">
    <source>
        <dbReference type="Proteomes" id="UP000219215"/>
    </source>
</evidence>
<keyword evidence="3" id="KW-1185">Reference proteome</keyword>
<dbReference type="SUPFAM" id="SSF50475">
    <property type="entry name" value="FMN-binding split barrel"/>
    <property type="match status" value="1"/>
</dbReference>
<dbReference type="RefSeq" id="WP_232005589.1">
    <property type="nucleotide sequence ID" value="NZ_LT907975.1"/>
</dbReference>
<dbReference type="KEGG" id="pprf:DPRO_2787"/>
<reference evidence="3" key="1">
    <citation type="submission" date="2017-09" db="EMBL/GenBank/DDBJ databases">
        <authorList>
            <person name="Regsiter A."/>
            <person name="William W."/>
        </authorList>
    </citation>
    <scope>NUCLEOTIDE SEQUENCE [LARGE SCALE GENOMIC DNA]</scope>
    <source>
        <strain evidence="3">500-1</strain>
    </source>
</reference>
<dbReference type="InterPro" id="IPR011576">
    <property type="entry name" value="Pyridox_Oxase_N"/>
</dbReference>
<organism evidence="2 3">
    <name type="scientific">Pseudodesulfovibrio profundus</name>
    <dbReference type="NCBI Taxonomy" id="57320"/>
    <lineage>
        <taxon>Bacteria</taxon>
        <taxon>Pseudomonadati</taxon>
        <taxon>Thermodesulfobacteriota</taxon>
        <taxon>Desulfovibrionia</taxon>
        <taxon>Desulfovibrionales</taxon>
        <taxon>Desulfovibrionaceae</taxon>
    </lineage>
</organism>
<dbReference type="Gene3D" id="2.30.110.10">
    <property type="entry name" value="Electron Transport, Fmn-binding Protein, Chain A"/>
    <property type="match status" value="1"/>
</dbReference>
<name>A0A2C8FB83_9BACT</name>
<evidence type="ECO:0000313" key="2">
    <source>
        <dbReference type="EMBL" id="SOB59697.1"/>
    </source>
</evidence>
<feature type="domain" description="Pyridoxamine 5'-phosphate oxidase N-terminal" evidence="1">
    <location>
        <begin position="9"/>
        <end position="99"/>
    </location>
</feature>
<dbReference type="AlphaFoldDB" id="A0A2C8FB83"/>
<evidence type="ECO:0000259" key="1">
    <source>
        <dbReference type="Pfam" id="PF01243"/>
    </source>
</evidence>
<gene>
    <name evidence="2" type="ORF">DPRO_2787</name>
</gene>
<dbReference type="EMBL" id="LT907975">
    <property type="protein sequence ID" value="SOB59697.1"/>
    <property type="molecule type" value="Genomic_DNA"/>
</dbReference>
<protein>
    <submittedName>
        <fullName evidence="2">Pyridoxamine 5'-phosphate oxidase-related FMN-binding protein</fullName>
    </submittedName>
</protein>
<proteinExistence type="predicted"/>